<dbReference type="KEGG" id="abat:CFX1CAM_1186"/>
<evidence type="ECO:0000259" key="6">
    <source>
        <dbReference type="PROSITE" id="PS50928"/>
    </source>
</evidence>
<proteinExistence type="inferred from homology"/>
<keyword evidence="2 5" id="KW-0812">Transmembrane</keyword>
<evidence type="ECO:0000256" key="1">
    <source>
        <dbReference type="ARBA" id="ARBA00004141"/>
    </source>
</evidence>
<dbReference type="Pfam" id="PF00528">
    <property type="entry name" value="BPD_transp_1"/>
    <property type="match status" value="1"/>
</dbReference>
<dbReference type="CDD" id="cd06261">
    <property type="entry name" value="TM_PBP2"/>
    <property type="match status" value="1"/>
</dbReference>
<feature type="transmembrane region" description="Helical" evidence="5">
    <location>
        <begin position="13"/>
        <end position="34"/>
    </location>
</feature>
<dbReference type="PANTHER" id="PTHR43879:SF1">
    <property type="entry name" value="GLUCOSE IMPORT SYSTEM PERMEASE PROTEIN GLCU"/>
    <property type="match status" value="1"/>
</dbReference>
<keyword evidence="5" id="KW-0813">Transport</keyword>
<feature type="domain" description="ABC transmembrane type-1" evidence="6">
    <location>
        <begin position="80"/>
        <end position="302"/>
    </location>
</feature>
<feature type="transmembrane region" description="Helical" evidence="5">
    <location>
        <begin position="285"/>
        <end position="307"/>
    </location>
</feature>
<evidence type="ECO:0000256" key="4">
    <source>
        <dbReference type="ARBA" id="ARBA00023136"/>
    </source>
</evidence>
<evidence type="ECO:0000256" key="2">
    <source>
        <dbReference type="ARBA" id="ARBA00022692"/>
    </source>
</evidence>
<feature type="transmembrane region" description="Helical" evidence="5">
    <location>
        <begin position="84"/>
        <end position="104"/>
    </location>
</feature>
<feature type="transmembrane region" description="Helical" evidence="5">
    <location>
        <begin position="223"/>
        <end position="244"/>
    </location>
</feature>
<evidence type="ECO:0000256" key="3">
    <source>
        <dbReference type="ARBA" id="ARBA00022989"/>
    </source>
</evidence>
<gene>
    <name evidence="7" type="ORF">CFX1CAM_1186</name>
</gene>
<comment type="subcellular location">
    <subcellularLocation>
        <location evidence="5">Cell membrane</location>
        <topology evidence="5">Multi-pass membrane protein</topology>
    </subcellularLocation>
    <subcellularLocation>
        <location evidence="1">Membrane</location>
        <topology evidence="1">Multi-pass membrane protein</topology>
    </subcellularLocation>
</comment>
<comment type="similarity">
    <text evidence="5">Belongs to the binding-protein-dependent transport system permease family.</text>
</comment>
<evidence type="ECO:0000313" key="7">
    <source>
        <dbReference type="EMBL" id="SMX54251.1"/>
    </source>
</evidence>
<dbReference type="AlphaFoldDB" id="A0A1Y6K3J7"/>
<feature type="transmembrane region" description="Helical" evidence="5">
    <location>
        <begin position="116"/>
        <end position="136"/>
    </location>
</feature>
<accession>A0A1Y6K3J7</accession>
<sequence length="317" mass="35073">MKKTINSSKISKFFIYFFLVAAAAFFLLPIFLLLNTSLKSYSDVSLATMWKLPNSIGFDSFKQAWFGSIEGGYRGLRENFINSLWLAGPAAILSAFIGSINGYIFSKWKFRGSNVLFALLLFGMFIPYQSILIPLVQSLQWLSHFTSPIIALINSIKLPGILSSIPAWLAQFVPAYGTIGGLILVHVIYGIPIATLVFKNYYTEIPTDLVEAGMMDGAGILGIYRHILFPISVPGFVVVLIWQFTSIWNDFLFGVIITPNPRIQPVTVALNNLAGSYIVEWNVQMAGSLVAAVPTVLIFIFLSRYFLRGLIAGSLKG</sequence>
<keyword evidence="3 5" id="KW-1133">Transmembrane helix</keyword>
<dbReference type="PANTHER" id="PTHR43879">
    <property type="entry name" value="ABC TRANSPORTER PERMEASE PROTEIN"/>
    <property type="match status" value="1"/>
</dbReference>
<evidence type="ECO:0000313" key="8">
    <source>
        <dbReference type="Proteomes" id="UP000195514"/>
    </source>
</evidence>
<keyword evidence="4 5" id="KW-0472">Membrane</keyword>
<dbReference type="RefSeq" id="WP_231940964.1">
    <property type="nucleotide sequence ID" value="NZ_LT859958.1"/>
</dbReference>
<evidence type="ECO:0000256" key="5">
    <source>
        <dbReference type="RuleBase" id="RU363032"/>
    </source>
</evidence>
<dbReference type="GO" id="GO:0005886">
    <property type="term" value="C:plasma membrane"/>
    <property type="evidence" value="ECO:0007669"/>
    <property type="project" value="UniProtKB-SubCell"/>
</dbReference>
<dbReference type="PROSITE" id="PS50928">
    <property type="entry name" value="ABC_TM1"/>
    <property type="match status" value="1"/>
</dbReference>
<dbReference type="InterPro" id="IPR000515">
    <property type="entry name" value="MetI-like"/>
</dbReference>
<dbReference type="EMBL" id="LT859958">
    <property type="protein sequence ID" value="SMX54251.1"/>
    <property type="molecule type" value="Genomic_DNA"/>
</dbReference>
<dbReference type="SUPFAM" id="SSF161098">
    <property type="entry name" value="MetI-like"/>
    <property type="match status" value="1"/>
</dbReference>
<protein>
    <recommendedName>
        <fullName evidence="6">ABC transmembrane type-1 domain-containing protein</fullName>
    </recommendedName>
</protein>
<dbReference type="GO" id="GO:0055085">
    <property type="term" value="P:transmembrane transport"/>
    <property type="evidence" value="ECO:0007669"/>
    <property type="project" value="InterPro"/>
</dbReference>
<organism evidence="7 8">
    <name type="scientific">Candidatus Brevifilum fermentans</name>
    <dbReference type="NCBI Taxonomy" id="1986204"/>
    <lineage>
        <taxon>Bacteria</taxon>
        <taxon>Bacillati</taxon>
        <taxon>Chloroflexota</taxon>
        <taxon>Anaerolineae</taxon>
        <taxon>Anaerolineales</taxon>
        <taxon>Anaerolineaceae</taxon>
        <taxon>Candidatus Brevifilum</taxon>
    </lineage>
</organism>
<name>A0A1Y6K3J7_9CHLR</name>
<keyword evidence="8" id="KW-1185">Reference proteome</keyword>
<dbReference type="Proteomes" id="UP000195514">
    <property type="component" value="Chromosome I"/>
</dbReference>
<feature type="transmembrane region" description="Helical" evidence="5">
    <location>
        <begin position="175"/>
        <end position="202"/>
    </location>
</feature>
<dbReference type="InterPro" id="IPR035906">
    <property type="entry name" value="MetI-like_sf"/>
</dbReference>
<dbReference type="Gene3D" id="1.10.3720.10">
    <property type="entry name" value="MetI-like"/>
    <property type="match status" value="1"/>
</dbReference>
<reference evidence="8" key="1">
    <citation type="submission" date="2017-05" db="EMBL/GenBank/DDBJ databases">
        <authorList>
            <person name="Kirkegaard R."/>
            <person name="Mcilroy J S."/>
        </authorList>
    </citation>
    <scope>NUCLEOTIDE SEQUENCE [LARGE SCALE GENOMIC DNA]</scope>
</reference>